<dbReference type="EMBL" id="BKBC01000044">
    <property type="protein sequence ID" value="GEQ22246.1"/>
    <property type="molecule type" value="Genomic_DNA"/>
</dbReference>
<dbReference type="RefSeq" id="WP_146868825.1">
    <property type="nucleotide sequence ID" value="NZ_BKBC01000044.1"/>
</dbReference>
<proteinExistence type="predicted"/>
<comment type="caution">
    <text evidence="1">The sequence shown here is derived from an EMBL/GenBank/DDBJ whole genome shotgun (WGS) entry which is preliminary data.</text>
</comment>
<evidence type="ECO:0000313" key="1">
    <source>
        <dbReference type="EMBL" id="GEQ22246.1"/>
    </source>
</evidence>
<evidence type="ECO:0000313" key="2">
    <source>
        <dbReference type="Proteomes" id="UP000321089"/>
    </source>
</evidence>
<protein>
    <submittedName>
        <fullName evidence="1">Uncharacterized protein</fullName>
    </submittedName>
</protein>
<sequence length="62" mass="7125">MEKKLHLINSKQQEEERKRAYELAHEIAINLSNKEVSYSTAKLALLTAIEEVAELKLMKIEG</sequence>
<name>A0A512TPV9_CLOBU</name>
<accession>A0A512TPV9</accession>
<gene>
    <name evidence="1" type="ORF">CBU02nite_27520</name>
</gene>
<organism evidence="1 2">
    <name type="scientific">Clostridium butyricum</name>
    <dbReference type="NCBI Taxonomy" id="1492"/>
    <lineage>
        <taxon>Bacteria</taxon>
        <taxon>Bacillati</taxon>
        <taxon>Bacillota</taxon>
        <taxon>Clostridia</taxon>
        <taxon>Eubacteriales</taxon>
        <taxon>Clostridiaceae</taxon>
        <taxon>Clostridium</taxon>
    </lineage>
</organism>
<dbReference type="Proteomes" id="UP000321089">
    <property type="component" value="Unassembled WGS sequence"/>
</dbReference>
<reference evidence="1 2" key="1">
    <citation type="submission" date="2019-07" db="EMBL/GenBank/DDBJ databases">
        <title>Whole genome shotgun sequence of Clostridium butyricum NBRC 3858.</title>
        <authorList>
            <person name="Hosoyama A."/>
            <person name="Uohara A."/>
            <person name="Ohji S."/>
            <person name="Ichikawa N."/>
        </authorList>
    </citation>
    <scope>NUCLEOTIDE SEQUENCE [LARGE SCALE GENOMIC DNA]</scope>
    <source>
        <strain evidence="1 2">NBRC 3858</strain>
    </source>
</reference>
<dbReference type="AlphaFoldDB" id="A0A512TPV9"/>